<organism evidence="1">
    <name type="scientific">marine sediment metagenome</name>
    <dbReference type="NCBI Taxonomy" id="412755"/>
    <lineage>
        <taxon>unclassified sequences</taxon>
        <taxon>metagenomes</taxon>
        <taxon>ecological metagenomes</taxon>
    </lineage>
</organism>
<dbReference type="EMBL" id="LAZR01057974">
    <property type="protein sequence ID" value="KKK70900.1"/>
    <property type="molecule type" value="Genomic_DNA"/>
</dbReference>
<dbReference type="AlphaFoldDB" id="A0A0F8YB70"/>
<name>A0A0F8YB70_9ZZZZ</name>
<comment type="caution">
    <text evidence="1">The sequence shown here is derived from an EMBL/GenBank/DDBJ whole genome shotgun (WGS) entry which is preliminary data.</text>
</comment>
<accession>A0A0F8YB70</accession>
<sequence length="275" mass="28645">MVVQADGAAPEGQQTPVVAYTSTGGIFQHAAFSGGNPEVGDEVLIINPLIASLGTKAATAASGAVTTTDSMMAYIKQILNEILGTDGAWGNLNNEAINSLDLAIQYIAAVIGFNGSNVFNPTVGGVARTNMDAVFAALDVVLQTIDANVDWIKEAAGNNNWGFGALRNHILVNQGKIDTVDTVVDLIYAALGHNTWGLGALYNYINHLYSDADGDQAYPASVVDHSIIAHLMTSDGDASGYDRATDSLEALRDRMDAIIGSVGDTATADNLSNIA</sequence>
<protein>
    <submittedName>
        <fullName evidence="1">Uncharacterized protein</fullName>
    </submittedName>
</protein>
<gene>
    <name evidence="1" type="ORF">LCGC14_2919330</name>
</gene>
<feature type="non-terminal residue" evidence="1">
    <location>
        <position position="275"/>
    </location>
</feature>
<evidence type="ECO:0000313" key="1">
    <source>
        <dbReference type="EMBL" id="KKK70900.1"/>
    </source>
</evidence>
<reference evidence="1" key="1">
    <citation type="journal article" date="2015" name="Nature">
        <title>Complex archaea that bridge the gap between prokaryotes and eukaryotes.</title>
        <authorList>
            <person name="Spang A."/>
            <person name="Saw J.H."/>
            <person name="Jorgensen S.L."/>
            <person name="Zaremba-Niedzwiedzka K."/>
            <person name="Martijn J."/>
            <person name="Lind A.E."/>
            <person name="van Eijk R."/>
            <person name="Schleper C."/>
            <person name="Guy L."/>
            <person name="Ettema T.J."/>
        </authorList>
    </citation>
    <scope>NUCLEOTIDE SEQUENCE</scope>
</reference>
<proteinExistence type="predicted"/>